<sequence>MTFTTLRYDVQDHVAVITYDRQERRNAWGLAMYREVHAAVERANADDTVGAIVLTHEGPIFCAGTDFKDGPHEKDPATGIRPNMATESMALDRSWLHLLAAAKPVIAAVNGKAIGAGVTQLLPTDIRVSGQSSTYSFPFLELGFMPELGCTALLPRLVGYGRAVDLCLTAATLTAAEALNIGLVSRVVPDDDVLSTAMKLATKIAGYPRRQVSFTRRLLRENYLEEDLNRILGRETEAFRTVLREAKAKKAARQDREGK</sequence>
<dbReference type="Proteomes" id="UP000004030">
    <property type="component" value="Unassembled WGS sequence"/>
</dbReference>
<dbReference type="InterPro" id="IPR029045">
    <property type="entry name" value="ClpP/crotonase-like_dom_sf"/>
</dbReference>
<dbReference type="SUPFAM" id="SSF52096">
    <property type="entry name" value="ClpP/crotonase"/>
    <property type="match status" value="1"/>
</dbReference>
<dbReference type="KEGG" id="npn:JI59_17900"/>
<reference evidence="3 4" key="1">
    <citation type="journal article" date="2012" name="J. Bacteriol.">
        <title>Genome sequence of benzo(a)pyrene-degrading bacterium Novosphingobium pentaromativorans US6-1.</title>
        <authorList>
            <person name="Luo Y.R."/>
            <person name="Kang S.G."/>
            <person name="Kim S.J."/>
            <person name="Kim M.R."/>
            <person name="Li N."/>
            <person name="Lee J.H."/>
            <person name="Kwon K.K."/>
        </authorList>
    </citation>
    <scope>NUCLEOTIDE SEQUENCE [LARGE SCALE GENOMIC DNA]</scope>
    <source>
        <strain evidence="3 4">US6-1</strain>
    </source>
</reference>
<protein>
    <submittedName>
        <fullName evidence="3">Enoyl-CoA hydratase/carnithine racemase</fullName>
    </submittedName>
</protein>
<dbReference type="AlphaFoldDB" id="G6E7W8"/>
<dbReference type="Pfam" id="PF00378">
    <property type="entry name" value="ECH_1"/>
    <property type="match status" value="1"/>
</dbReference>
<evidence type="ECO:0000313" key="3">
    <source>
        <dbReference type="EMBL" id="EHJ62611.1"/>
    </source>
</evidence>
<proteinExistence type="inferred from homology"/>
<name>G6E7W8_9SPHN</name>
<dbReference type="STRING" id="1088721.JI59_17900"/>
<dbReference type="InterPro" id="IPR001753">
    <property type="entry name" value="Enoyl-CoA_hydra/iso"/>
</dbReference>
<dbReference type="PANTHER" id="PTHR43802:SF1">
    <property type="entry name" value="IP11341P-RELATED"/>
    <property type="match status" value="1"/>
</dbReference>
<dbReference type="PROSITE" id="PS00166">
    <property type="entry name" value="ENOYL_COA_HYDRATASE"/>
    <property type="match status" value="1"/>
</dbReference>
<dbReference type="RefSeq" id="WP_007011356.1">
    <property type="nucleotide sequence ID" value="NZ_AGFM01000007.1"/>
</dbReference>
<evidence type="ECO:0000256" key="2">
    <source>
        <dbReference type="RuleBase" id="RU003707"/>
    </source>
</evidence>
<dbReference type="InterPro" id="IPR018376">
    <property type="entry name" value="Enoyl-CoA_hyd/isom_CS"/>
</dbReference>
<dbReference type="Gene3D" id="3.90.226.10">
    <property type="entry name" value="2-enoyl-CoA Hydratase, Chain A, domain 1"/>
    <property type="match status" value="1"/>
</dbReference>
<evidence type="ECO:0000313" key="4">
    <source>
        <dbReference type="Proteomes" id="UP000004030"/>
    </source>
</evidence>
<organism evidence="3 4">
    <name type="scientific">Novosphingobium pentaromativorans US6-1</name>
    <dbReference type="NCBI Taxonomy" id="1088721"/>
    <lineage>
        <taxon>Bacteria</taxon>
        <taxon>Pseudomonadati</taxon>
        <taxon>Pseudomonadota</taxon>
        <taxon>Alphaproteobacteria</taxon>
        <taxon>Sphingomonadales</taxon>
        <taxon>Sphingomonadaceae</taxon>
        <taxon>Novosphingobium</taxon>
    </lineage>
</organism>
<keyword evidence="4" id="KW-1185">Reference proteome</keyword>
<evidence type="ECO:0000256" key="1">
    <source>
        <dbReference type="ARBA" id="ARBA00005254"/>
    </source>
</evidence>
<dbReference type="PATRIC" id="fig|1088721.3.peg.432"/>
<dbReference type="CDD" id="cd06558">
    <property type="entry name" value="crotonase-like"/>
    <property type="match status" value="1"/>
</dbReference>
<dbReference type="OrthoDB" id="5730382at2"/>
<dbReference type="PANTHER" id="PTHR43802">
    <property type="entry name" value="ENOYL-COA HYDRATASE"/>
    <property type="match status" value="1"/>
</dbReference>
<dbReference type="GO" id="GO:0003824">
    <property type="term" value="F:catalytic activity"/>
    <property type="evidence" value="ECO:0007669"/>
    <property type="project" value="InterPro"/>
</dbReference>
<comment type="caution">
    <text evidence="3">The sequence shown here is derived from an EMBL/GenBank/DDBJ whole genome shotgun (WGS) entry which is preliminary data.</text>
</comment>
<comment type="similarity">
    <text evidence="1 2">Belongs to the enoyl-CoA hydratase/isomerase family.</text>
</comment>
<accession>G6E7W8</accession>
<dbReference type="eggNOG" id="COG1024">
    <property type="taxonomic scope" value="Bacteria"/>
</dbReference>
<gene>
    <name evidence="3" type="ORF">NSU_0439</name>
</gene>
<dbReference type="EMBL" id="AGFM01000007">
    <property type="protein sequence ID" value="EHJ62611.1"/>
    <property type="molecule type" value="Genomic_DNA"/>
</dbReference>